<sequence>MQQNLQIFDSIRGKEVDIPFWDIVVITALDESQRNAYDLQLQSKLARGELPLGVKYHVFYDPPGPKIGNGGSVLVTIGDLLKIYEEEELMNSKIIMLPAGGFSQRLPNASVLGKAFTALPVGDPPYQMLELQLAMFIGFPRHMNPGIFVAASDILVVFNSEGDWSFTKPGFTALAHPSPIHIGTTHGVFVLNDHKNLTSGQAGCPIIQTTCKKFLHKPSMDVMRKHGIVFLCDEQEYVYTDSVFFVDWKTAKNLHDFSKQIQPIDCEIDAYGDFLQALGPEASADYTENVANVTKETSSLISKRKKIFEFLKGTQLNVLLLNESKFYHLGTTMECIHYFCDDKVFRYESHFLSEVMVQRSGTGEEKITTDQRCLIHCYQTLPSSVGQRTLLEYCDIQAEASVGNNCIVSNVQLPSGASISDDTFMMTVCVTIDNSSGLYVTVVFGIKDNVKKTPPSGDLGKLQYFGLPLDKAVSLLDIVQDSKLEYVSLWHMELFPVFQSCVESVCYSIKMLNALKNGTKIDKGNIVRVGKHLSMKEILDRKDIEGTLYLREKLRKKILGTS</sequence>
<proteinExistence type="predicted"/>
<comment type="caution">
    <text evidence="4">The sequence shown here is derived from an EMBL/GenBank/DDBJ whole genome shotgun (WGS) entry which is preliminary data.</text>
</comment>
<dbReference type="GO" id="GO:0042350">
    <property type="term" value="P:GDP-L-fucose biosynthetic process"/>
    <property type="evidence" value="ECO:0007669"/>
    <property type="project" value="UniProtKB-ARBA"/>
</dbReference>
<keyword evidence="4" id="KW-0548">Nucleotidyltransferase</keyword>
<dbReference type="OrthoDB" id="10062280at2759"/>
<dbReference type="PANTHER" id="PTHR15045:SF1">
    <property type="entry name" value="FUCOSE-1-PHOSPHATE GUANYLYLTRANSFERASE"/>
    <property type="match status" value="1"/>
</dbReference>
<dbReference type="Proteomes" id="UP000225706">
    <property type="component" value="Unassembled WGS sequence"/>
</dbReference>
<evidence type="ECO:0000259" key="3">
    <source>
        <dbReference type="Pfam" id="PF07959"/>
    </source>
</evidence>
<dbReference type="STRING" id="50429.A0A2B4SEZ7"/>
<keyword evidence="5" id="KW-1185">Reference proteome</keyword>
<protein>
    <submittedName>
        <fullName evidence="4">Fucose-1-phosphate guanylyltransferase</fullName>
    </submittedName>
</protein>
<dbReference type="EMBL" id="LSMT01000109">
    <property type="protein sequence ID" value="PFX27178.1"/>
    <property type="molecule type" value="Genomic_DNA"/>
</dbReference>
<evidence type="ECO:0000256" key="1">
    <source>
        <dbReference type="ARBA" id="ARBA00022679"/>
    </source>
</evidence>
<evidence type="ECO:0000313" key="4">
    <source>
        <dbReference type="EMBL" id="PFX27178.1"/>
    </source>
</evidence>
<dbReference type="GO" id="GO:0000166">
    <property type="term" value="F:nucleotide binding"/>
    <property type="evidence" value="ECO:0007669"/>
    <property type="project" value="UniProtKB-KW"/>
</dbReference>
<evidence type="ECO:0000256" key="2">
    <source>
        <dbReference type="ARBA" id="ARBA00022741"/>
    </source>
</evidence>
<dbReference type="GO" id="GO:0016779">
    <property type="term" value="F:nucleotidyltransferase activity"/>
    <property type="evidence" value="ECO:0007669"/>
    <property type="project" value="UniProtKB-KW"/>
</dbReference>
<name>A0A2B4SEZ7_STYPI</name>
<keyword evidence="1 4" id="KW-0808">Transferase</keyword>
<dbReference type="InterPro" id="IPR012887">
    <property type="entry name" value="GDP_fucose_pyrophosphorylase"/>
</dbReference>
<reference evidence="5" key="1">
    <citation type="journal article" date="2017" name="bioRxiv">
        <title>Comparative analysis of the genomes of Stylophora pistillata and Acropora digitifera provides evidence for extensive differences between species of corals.</title>
        <authorList>
            <person name="Voolstra C.R."/>
            <person name="Li Y."/>
            <person name="Liew Y.J."/>
            <person name="Baumgarten S."/>
            <person name="Zoccola D."/>
            <person name="Flot J.-F."/>
            <person name="Tambutte S."/>
            <person name="Allemand D."/>
            <person name="Aranda M."/>
        </authorList>
    </citation>
    <scope>NUCLEOTIDE SEQUENCE [LARGE SCALE GENOMIC DNA]</scope>
</reference>
<feature type="domain" description="GDP-fucose pyrophosphorylase" evidence="3">
    <location>
        <begin position="87"/>
        <end position="499"/>
    </location>
</feature>
<evidence type="ECO:0000313" key="5">
    <source>
        <dbReference type="Proteomes" id="UP000225706"/>
    </source>
</evidence>
<accession>A0A2B4SEZ7</accession>
<dbReference type="Pfam" id="PF07959">
    <property type="entry name" value="Fucose_pyrophosphorylase"/>
    <property type="match status" value="1"/>
</dbReference>
<keyword evidence="2" id="KW-0547">Nucleotide-binding</keyword>
<dbReference type="AlphaFoldDB" id="A0A2B4SEZ7"/>
<gene>
    <name evidence="4" type="primary">FPGT</name>
    <name evidence="4" type="ORF">AWC38_SpisGene8139</name>
</gene>
<dbReference type="PANTHER" id="PTHR15045">
    <property type="entry name" value="FUCOSE-1-PHOSPHATE GUANYLYLTRANSFERASE"/>
    <property type="match status" value="1"/>
</dbReference>
<organism evidence="4 5">
    <name type="scientific">Stylophora pistillata</name>
    <name type="common">Smooth cauliflower coral</name>
    <dbReference type="NCBI Taxonomy" id="50429"/>
    <lineage>
        <taxon>Eukaryota</taxon>
        <taxon>Metazoa</taxon>
        <taxon>Cnidaria</taxon>
        <taxon>Anthozoa</taxon>
        <taxon>Hexacorallia</taxon>
        <taxon>Scleractinia</taxon>
        <taxon>Astrocoeniina</taxon>
        <taxon>Pocilloporidae</taxon>
        <taxon>Stylophora</taxon>
    </lineage>
</organism>